<dbReference type="AlphaFoldDB" id="A0AAD9H2I9"/>
<name>A0AAD9H2I9_9STRA</name>
<dbReference type="Gene3D" id="2.60.40.10">
    <property type="entry name" value="Immunoglobulins"/>
    <property type="match status" value="4"/>
</dbReference>
<protein>
    <submittedName>
        <fullName evidence="2">Plexin-A1</fullName>
    </submittedName>
</protein>
<dbReference type="SUPFAM" id="SSF81296">
    <property type="entry name" value="E set domains"/>
    <property type="match status" value="4"/>
</dbReference>
<dbReference type="PANTHER" id="PTHR22625:SF70">
    <property type="entry name" value="PLEXIN A, ISOFORM A"/>
    <property type="match status" value="1"/>
</dbReference>
<dbReference type="Pfam" id="PF01833">
    <property type="entry name" value="TIG"/>
    <property type="match status" value="4"/>
</dbReference>
<sequence>MIRPTTGPDRGGTRVLVSGGPFTVNGGYWCHFGGINVQAAYLSSTQIFCVSPPSQSRSVKFSVSGDNFSEFDIPHLRYTFQPAPVAITISPSRGSQSGQYQVTIQGLNFVLSSGLRCRFGDSHIVAGKWLSDTSIACVVPPHSPGWVDIQVTNNLQDYSVETLRFEYVVSPIVLDFEPASMYAQNPKELTIFGRDFQNSTSLRCIIGNDLTIATFVSDSQIRCAPANLVEASVVVGAIDLALSMIRSVVNYRLKVLDDGVWSLRPRISSVRGMTPIILTRSENDQPLDIEDYYGRFCSQNDHVCSELTPTDLKEPNKFSWFPPKWAGPDLIGVVEFFRGSNISLTSSAPITTFPFRYYREIELSKLTPPIGSIAGGTIVTLVGAYFQDSLNLSCVLNGATFTPARFITDTMVNCTSPPFVSGPRDISVFVSLNGLEVSETSLSFQYEEDPSVFSIFPVGGPVSGSTIFNKWNIGDFDCATGSWWP</sequence>
<feature type="domain" description="IPT/TIG" evidence="1">
    <location>
        <begin position="360"/>
        <end position="447"/>
    </location>
</feature>
<evidence type="ECO:0000313" key="2">
    <source>
        <dbReference type="EMBL" id="KAK1948568.1"/>
    </source>
</evidence>
<dbReference type="SMART" id="SM00429">
    <property type="entry name" value="IPT"/>
    <property type="match status" value="4"/>
</dbReference>
<dbReference type="InterPro" id="IPR013783">
    <property type="entry name" value="Ig-like_fold"/>
</dbReference>
<dbReference type="InterPro" id="IPR014756">
    <property type="entry name" value="Ig_E-set"/>
</dbReference>
<keyword evidence="3" id="KW-1185">Reference proteome</keyword>
<dbReference type="EMBL" id="JASMQC010000001">
    <property type="protein sequence ID" value="KAK1948568.1"/>
    <property type="molecule type" value="Genomic_DNA"/>
</dbReference>
<dbReference type="CDD" id="cd00102">
    <property type="entry name" value="IPT"/>
    <property type="match status" value="2"/>
</dbReference>
<dbReference type="InterPro" id="IPR002909">
    <property type="entry name" value="IPT_dom"/>
</dbReference>
<proteinExistence type="predicted"/>
<evidence type="ECO:0000259" key="1">
    <source>
        <dbReference type="SMART" id="SM00429"/>
    </source>
</evidence>
<organism evidence="2 3">
    <name type="scientific">Phytophthora citrophthora</name>
    <dbReference type="NCBI Taxonomy" id="4793"/>
    <lineage>
        <taxon>Eukaryota</taxon>
        <taxon>Sar</taxon>
        <taxon>Stramenopiles</taxon>
        <taxon>Oomycota</taxon>
        <taxon>Peronosporomycetes</taxon>
        <taxon>Peronosporales</taxon>
        <taxon>Peronosporaceae</taxon>
        <taxon>Phytophthora</taxon>
    </lineage>
</organism>
<feature type="domain" description="IPT/TIG" evidence="1">
    <location>
        <begin position="83"/>
        <end position="168"/>
    </location>
</feature>
<dbReference type="Proteomes" id="UP001259832">
    <property type="component" value="Unassembled WGS sequence"/>
</dbReference>
<feature type="domain" description="IPT/TIG" evidence="1">
    <location>
        <begin position="1"/>
        <end position="81"/>
    </location>
</feature>
<accession>A0AAD9H2I9</accession>
<dbReference type="CDD" id="cd00603">
    <property type="entry name" value="IPT_PCSR"/>
    <property type="match status" value="1"/>
</dbReference>
<dbReference type="GO" id="GO:0017154">
    <property type="term" value="F:semaphorin receptor activity"/>
    <property type="evidence" value="ECO:0007669"/>
    <property type="project" value="InterPro"/>
</dbReference>
<gene>
    <name evidence="2" type="ORF">P3T76_000857</name>
</gene>
<evidence type="ECO:0000313" key="3">
    <source>
        <dbReference type="Proteomes" id="UP001259832"/>
    </source>
</evidence>
<feature type="domain" description="IPT/TIG" evidence="1">
    <location>
        <begin position="170"/>
        <end position="256"/>
    </location>
</feature>
<dbReference type="PANTHER" id="PTHR22625">
    <property type="entry name" value="PLEXIN"/>
    <property type="match status" value="1"/>
</dbReference>
<reference evidence="2" key="1">
    <citation type="submission" date="2023-08" db="EMBL/GenBank/DDBJ databases">
        <title>Reference Genome Resource for the Citrus Pathogen Phytophthora citrophthora.</title>
        <authorList>
            <person name="Moller H."/>
            <person name="Coetzee B."/>
            <person name="Rose L.J."/>
            <person name="Van Niekerk J.M."/>
        </authorList>
    </citation>
    <scope>NUCLEOTIDE SEQUENCE</scope>
    <source>
        <strain evidence="2">STE-U-9442</strain>
    </source>
</reference>
<comment type="caution">
    <text evidence="2">The sequence shown here is derived from an EMBL/GenBank/DDBJ whole genome shotgun (WGS) entry which is preliminary data.</text>
</comment>
<dbReference type="InterPro" id="IPR031148">
    <property type="entry name" value="Plexin"/>
</dbReference>